<dbReference type="SUPFAM" id="SSF55874">
    <property type="entry name" value="ATPase domain of HSP90 chaperone/DNA topoisomerase II/histidine kinase"/>
    <property type="match status" value="1"/>
</dbReference>
<dbReference type="EMBL" id="JBHTEC010000001">
    <property type="protein sequence ID" value="MFD0282266.1"/>
    <property type="molecule type" value="Genomic_DNA"/>
</dbReference>
<comment type="subcellular location">
    <subcellularLocation>
        <location evidence="2">Cell membrane</location>
    </subcellularLocation>
</comment>
<evidence type="ECO:0000256" key="3">
    <source>
        <dbReference type="ARBA" id="ARBA00012438"/>
    </source>
</evidence>
<keyword evidence="6 11" id="KW-0812">Transmembrane</keyword>
<dbReference type="EC" id="2.7.13.3" evidence="3"/>
<evidence type="ECO:0000256" key="2">
    <source>
        <dbReference type="ARBA" id="ARBA00004236"/>
    </source>
</evidence>
<dbReference type="PROSITE" id="PS50109">
    <property type="entry name" value="HIS_KIN"/>
    <property type="match status" value="1"/>
</dbReference>
<gene>
    <name evidence="14" type="ORF">ACFQZP_11300</name>
</gene>
<keyword evidence="10 11" id="KW-0472">Membrane</keyword>
<dbReference type="InterPro" id="IPR036097">
    <property type="entry name" value="HisK_dim/P_sf"/>
</dbReference>
<evidence type="ECO:0000313" key="14">
    <source>
        <dbReference type="EMBL" id="MFD0282266.1"/>
    </source>
</evidence>
<dbReference type="PANTHER" id="PTHR45436">
    <property type="entry name" value="SENSOR HISTIDINE KINASE YKOH"/>
    <property type="match status" value="1"/>
</dbReference>
<dbReference type="Gene3D" id="3.30.565.10">
    <property type="entry name" value="Histidine kinase-like ATPase, C-terminal domain"/>
    <property type="match status" value="1"/>
</dbReference>
<dbReference type="SMART" id="SM00388">
    <property type="entry name" value="HisKA"/>
    <property type="match status" value="1"/>
</dbReference>
<keyword evidence="15" id="KW-1185">Reference proteome</keyword>
<dbReference type="InterPro" id="IPR003661">
    <property type="entry name" value="HisK_dim/P_dom"/>
</dbReference>
<dbReference type="Gene3D" id="6.10.340.10">
    <property type="match status" value="1"/>
</dbReference>
<dbReference type="InterPro" id="IPR003660">
    <property type="entry name" value="HAMP_dom"/>
</dbReference>
<dbReference type="PROSITE" id="PS50885">
    <property type="entry name" value="HAMP"/>
    <property type="match status" value="1"/>
</dbReference>
<dbReference type="PRINTS" id="PR00344">
    <property type="entry name" value="BCTRLSENSOR"/>
</dbReference>
<keyword evidence="7 14" id="KW-0418">Kinase</keyword>
<dbReference type="InterPro" id="IPR050428">
    <property type="entry name" value="TCS_sensor_his_kinase"/>
</dbReference>
<dbReference type="Pfam" id="PF00672">
    <property type="entry name" value="HAMP"/>
    <property type="match status" value="1"/>
</dbReference>
<dbReference type="Proteomes" id="UP001596957">
    <property type="component" value="Unassembled WGS sequence"/>
</dbReference>
<protein>
    <recommendedName>
        <fullName evidence="3">histidine kinase</fullName>
        <ecNumber evidence="3">2.7.13.3</ecNumber>
    </recommendedName>
</protein>
<keyword evidence="8 11" id="KW-1133">Transmembrane helix</keyword>
<keyword evidence="5" id="KW-0808">Transferase</keyword>
<dbReference type="InterPro" id="IPR004358">
    <property type="entry name" value="Sig_transdc_His_kin-like_C"/>
</dbReference>
<keyword evidence="4" id="KW-0597">Phosphoprotein</keyword>
<dbReference type="CDD" id="cd00075">
    <property type="entry name" value="HATPase"/>
    <property type="match status" value="1"/>
</dbReference>
<feature type="domain" description="Histidine kinase" evidence="12">
    <location>
        <begin position="269"/>
        <end position="513"/>
    </location>
</feature>
<evidence type="ECO:0000256" key="4">
    <source>
        <dbReference type="ARBA" id="ARBA00022553"/>
    </source>
</evidence>
<organism evidence="14 15">
    <name type="scientific">Streptomyces lutosisoli</name>
    <dbReference type="NCBI Taxonomy" id="2665721"/>
    <lineage>
        <taxon>Bacteria</taxon>
        <taxon>Bacillati</taxon>
        <taxon>Actinomycetota</taxon>
        <taxon>Actinomycetes</taxon>
        <taxon>Kitasatosporales</taxon>
        <taxon>Streptomycetaceae</taxon>
        <taxon>Streptomyces</taxon>
    </lineage>
</organism>
<accession>A0ABW2VGT6</accession>
<comment type="catalytic activity">
    <reaction evidence="1">
        <text>ATP + protein L-histidine = ADP + protein N-phospho-L-histidine.</text>
        <dbReference type="EC" id="2.7.13.3"/>
    </reaction>
</comment>
<dbReference type="RefSeq" id="WP_381247051.1">
    <property type="nucleotide sequence ID" value="NZ_JBHTBI010000001.1"/>
</dbReference>
<dbReference type="CDD" id="cd06225">
    <property type="entry name" value="HAMP"/>
    <property type="match status" value="1"/>
</dbReference>
<feature type="domain" description="HAMP" evidence="13">
    <location>
        <begin position="201"/>
        <end position="254"/>
    </location>
</feature>
<dbReference type="Gene3D" id="1.10.287.130">
    <property type="match status" value="1"/>
</dbReference>
<evidence type="ECO:0000256" key="7">
    <source>
        <dbReference type="ARBA" id="ARBA00022777"/>
    </source>
</evidence>
<comment type="caution">
    <text evidence="14">The sequence shown here is derived from an EMBL/GenBank/DDBJ whole genome shotgun (WGS) entry which is preliminary data.</text>
</comment>
<sequence length="513" mass="55169">MFAQLFARFFGRLFGRRRNRPAGLRRRLVLGITVVATTAVLAAEVVGFVVLRSWLMDSLDDQLTHFQTHRKAYTDAVSEKGFPSRFTTPGALPSDFRIFFYGSDGHLLTASLGDPQPSEPELAFSTADLGLTAGRPTTVPATLGDGHWRVVLRDGPDGMKSVVALPMDTVDGTTSKILLADGVLLALTIACVVLLGRWVVRLGLLPLTRMERTAEDITDGNLDLRLPDTDGRTETGRLGRVLNTMLEQLQGALRERETSEARLRRFVADAGHELRTPLTTIQGFAELALRHEQQSTEGRREANRLIAQNAERMSLLVDDLQLLAQLDQEPSYRRDPVDLLSLAADAVSAAALGAPDRPITLGSLSPEAAELELVETAGDPHRLRQVVENLISNARTHTPPGTPVHVRVGTGLAGPATGGVDTPGRTSASPPLPYGTPVAVLEIADEGPGLAPEDAQRVFERFYRVDPARSRSQGGSGLGLAIAAAIAQGHAGRLELDTAPGKGCTFRLVLPQT</sequence>
<evidence type="ECO:0000256" key="6">
    <source>
        <dbReference type="ARBA" id="ARBA00022692"/>
    </source>
</evidence>
<evidence type="ECO:0000259" key="13">
    <source>
        <dbReference type="PROSITE" id="PS50885"/>
    </source>
</evidence>
<dbReference type="CDD" id="cd00082">
    <property type="entry name" value="HisKA"/>
    <property type="match status" value="1"/>
</dbReference>
<dbReference type="SUPFAM" id="SSF158472">
    <property type="entry name" value="HAMP domain-like"/>
    <property type="match status" value="1"/>
</dbReference>
<evidence type="ECO:0000256" key="5">
    <source>
        <dbReference type="ARBA" id="ARBA00022679"/>
    </source>
</evidence>
<name>A0ABW2VGT6_9ACTN</name>
<feature type="transmembrane region" description="Helical" evidence="11">
    <location>
        <begin position="177"/>
        <end position="200"/>
    </location>
</feature>
<dbReference type="Pfam" id="PF02518">
    <property type="entry name" value="HATPase_c"/>
    <property type="match status" value="1"/>
</dbReference>
<dbReference type="Pfam" id="PF00512">
    <property type="entry name" value="HisKA"/>
    <property type="match status" value="1"/>
</dbReference>
<evidence type="ECO:0000256" key="9">
    <source>
        <dbReference type="ARBA" id="ARBA00023012"/>
    </source>
</evidence>
<dbReference type="InterPro" id="IPR005467">
    <property type="entry name" value="His_kinase_dom"/>
</dbReference>
<reference evidence="15" key="1">
    <citation type="journal article" date="2019" name="Int. J. Syst. Evol. Microbiol.">
        <title>The Global Catalogue of Microorganisms (GCM) 10K type strain sequencing project: providing services to taxonomists for standard genome sequencing and annotation.</title>
        <authorList>
            <consortium name="The Broad Institute Genomics Platform"/>
            <consortium name="The Broad Institute Genome Sequencing Center for Infectious Disease"/>
            <person name="Wu L."/>
            <person name="Ma J."/>
        </authorList>
    </citation>
    <scope>NUCLEOTIDE SEQUENCE [LARGE SCALE GENOMIC DNA]</scope>
    <source>
        <strain evidence="15">CGMCC 4.7198</strain>
    </source>
</reference>
<keyword evidence="9" id="KW-0902">Two-component regulatory system</keyword>
<evidence type="ECO:0000256" key="8">
    <source>
        <dbReference type="ARBA" id="ARBA00022989"/>
    </source>
</evidence>
<feature type="transmembrane region" description="Helical" evidence="11">
    <location>
        <begin position="28"/>
        <end position="51"/>
    </location>
</feature>
<evidence type="ECO:0000259" key="12">
    <source>
        <dbReference type="PROSITE" id="PS50109"/>
    </source>
</evidence>
<dbReference type="SMART" id="SM00304">
    <property type="entry name" value="HAMP"/>
    <property type="match status" value="1"/>
</dbReference>
<evidence type="ECO:0000256" key="11">
    <source>
        <dbReference type="SAM" id="Phobius"/>
    </source>
</evidence>
<dbReference type="InterPro" id="IPR036890">
    <property type="entry name" value="HATPase_C_sf"/>
</dbReference>
<proteinExistence type="predicted"/>
<dbReference type="SMART" id="SM00387">
    <property type="entry name" value="HATPase_c"/>
    <property type="match status" value="1"/>
</dbReference>
<dbReference type="SUPFAM" id="SSF47384">
    <property type="entry name" value="Homodimeric domain of signal transducing histidine kinase"/>
    <property type="match status" value="1"/>
</dbReference>
<evidence type="ECO:0000256" key="1">
    <source>
        <dbReference type="ARBA" id="ARBA00000085"/>
    </source>
</evidence>
<dbReference type="InterPro" id="IPR003594">
    <property type="entry name" value="HATPase_dom"/>
</dbReference>
<dbReference type="GO" id="GO:0016301">
    <property type="term" value="F:kinase activity"/>
    <property type="evidence" value="ECO:0007669"/>
    <property type="project" value="UniProtKB-KW"/>
</dbReference>
<evidence type="ECO:0000256" key="10">
    <source>
        <dbReference type="ARBA" id="ARBA00023136"/>
    </source>
</evidence>
<dbReference type="PANTHER" id="PTHR45436:SF5">
    <property type="entry name" value="SENSOR HISTIDINE KINASE TRCS"/>
    <property type="match status" value="1"/>
</dbReference>
<evidence type="ECO:0000313" key="15">
    <source>
        <dbReference type="Proteomes" id="UP001596957"/>
    </source>
</evidence>